<accession>A0A1Q9DJ69</accession>
<dbReference type="SUPFAM" id="SSF52047">
    <property type="entry name" value="RNI-like"/>
    <property type="match status" value="2"/>
</dbReference>
<dbReference type="GO" id="GO:0005829">
    <property type="term" value="C:cytosol"/>
    <property type="evidence" value="ECO:0007669"/>
    <property type="project" value="TreeGrafter"/>
</dbReference>
<feature type="transmembrane region" description="Helical" evidence="1">
    <location>
        <begin position="137"/>
        <end position="156"/>
    </location>
</feature>
<feature type="transmembrane region" description="Helical" evidence="1">
    <location>
        <begin position="20"/>
        <end position="43"/>
    </location>
</feature>
<feature type="transmembrane region" description="Helical" evidence="1">
    <location>
        <begin position="1273"/>
        <end position="1292"/>
    </location>
</feature>
<dbReference type="OrthoDB" id="439884at2759"/>
<proteinExistence type="predicted"/>
<evidence type="ECO:0000256" key="1">
    <source>
        <dbReference type="SAM" id="Phobius"/>
    </source>
</evidence>
<feature type="transmembrane region" description="Helical" evidence="1">
    <location>
        <begin position="1331"/>
        <end position="1355"/>
    </location>
</feature>
<dbReference type="GO" id="GO:0048471">
    <property type="term" value="C:perinuclear region of cytoplasm"/>
    <property type="evidence" value="ECO:0007669"/>
    <property type="project" value="TreeGrafter"/>
</dbReference>
<protein>
    <submittedName>
        <fullName evidence="2">Protein NLRC3</fullName>
    </submittedName>
</protein>
<feature type="transmembrane region" description="Helical" evidence="1">
    <location>
        <begin position="105"/>
        <end position="125"/>
    </location>
</feature>
<evidence type="ECO:0000313" key="2">
    <source>
        <dbReference type="EMBL" id="OLP95205.1"/>
    </source>
</evidence>
<keyword evidence="3" id="KW-1185">Reference proteome</keyword>
<dbReference type="Proteomes" id="UP000186817">
    <property type="component" value="Unassembled WGS sequence"/>
</dbReference>
<dbReference type="GO" id="GO:0031267">
    <property type="term" value="F:small GTPase binding"/>
    <property type="evidence" value="ECO:0007669"/>
    <property type="project" value="TreeGrafter"/>
</dbReference>
<dbReference type="SMART" id="SM00368">
    <property type="entry name" value="LRR_RI"/>
    <property type="match status" value="12"/>
</dbReference>
<dbReference type="Pfam" id="PF13516">
    <property type="entry name" value="LRR_6"/>
    <property type="match status" value="5"/>
</dbReference>
<dbReference type="GO" id="GO:0005634">
    <property type="term" value="C:nucleus"/>
    <property type="evidence" value="ECO:0007669"/>
    <property type="project" value="TreeGrafter"/>
</dbReference>
<feature type="transmembrane region" description="Helical" evidence="1">
    <location>
        <begin position="1412"/>
        <end position="1430"/>
    </location>
</feature>
<evidence type="ECO:0000313" key="3">
    <source>
        <dbReference type="Proteomes" id="UP000186817"/>
    </source>
</evidence>
<name>A0A1Q9DJ69_SYMMI</name>
<dbReference type="GO" id="GO:0005096">
    <property type="term" value="F:GTPase activator activity"/>
    <property type="evidence" value="ECO:0007669"/>
    <property type="project" value="UniProtKB-KW"/>
</dbReference>
<dbReference type="PANTHER" id="PTHR24113">
    <property type="entry name" value="RAN GTPASE-ACTIVATING PROTEIN 1"/>
    <property type="match status" value="1"/>
</dbReference>
<dbReference type="InterPro" id="IPR032675">
    <property type="entry name" value="LRR_dom_sf"/>
</dbReference>
<dbReference type="EMBL" id="LSRX01000512">
    <property type="protein sequence ID" value="OLP95205.1"/>
    <property type="molecule type" value="Genomic_DNA"/>
</dbReference>
<feature type="transmembrane region" description="Helical" evidence="1">
    <location>
        <begin position="1174"/>
        <end position="1196"/>
    </location>
</feature>
<reference evidence="2 3" key="1">
    <citation type="submission" date="2016-02" db="EMBL/GenBank/DDBJ databases">
        <title>Genome analysis of coral dinoflagellate symbionts highlights evolutionary adaptations to a symbiotic lifestyle.</title>
        <authorList>
            <person name="Aranda M."/>
            <person name="Li Y."/>
            <person name="Liew Y.J."/>
            <person name="Baumgarten S."/>
            <person name="Simakov O."/>
            <person name="Wilson M."/>
            <person name="Piel J."/>
            <person name="Ashoor H."/>
            <person name="Bougouffa S."/>
            <person name="Bajic V.B."/>
            <person name="Ryu T."/>
            <person name="Ravasi T."/>
            <person name="Bayer T."/>
            <person name="Micklem G."/>
            <person name="Kim H."/>
            <person name="Bhak J."/>
            <person name="Lajeunesse T.C."/>
            <person name="Voolstra C.R."/>
        </authorList>
    </citation>
    <scope>NUCLEOTIDE SEQUENCE [LARGE SCALE GENOMIC DNA]</scope>
    <source>
        <strain evidence="2 3">CCMP2467</strain>
    </source>
</reference>
<keyword evidence="1" id="KW-0472">Membrane</keyword>
<sequence length="1740" mass="189877">MEQNISMTTLKEATGLDDRSILFVPLLFAVYFVTVGLGTAIAARHTKRARKAREAQEARKAGPAVAPTVLGNKSSTDADADALLSPRRGRAGTWACLGRERAVQICFLCTYSICMFATVVSLATGTLSKRTGLHWEWYLGLLSLACLWHLLQALSLPKEHEYPRMAFAEATLAGMVPFMSDNFDTLKDVVFGGLCWQSERPAVKAMAWLSWLYIPAFHAYLLRKKRVLNELASHVLSVWTMATETEDAQRQEPERSDETEGPKKCCFRSMWQDKVLPILYRQTTPTKQQMLLVENAPQAFMAVLYTAAEGGSIIVSVLNIAVPILQVVGARALFPRLREAVVPWFVKKMKSAIQDEDLLTVGRLWKEAEQAPKLLARVVRGLSVFDGELQLLDWLESMPGEESRHPRYGEKRDPRVQRSRYIKLLKEMLMLAASKGPRLVLDDRDMRGDALEFQAVCSFLKKAVFVEEVNLSRNDLGAEEGQAALAASIAANGSIIDLKVSGNCLGTTGMQALVRIRSLRHLDVAGNGLGAAGFQALAEALAETSLLESLDVGSNDLGPNCTEALKTVLSIATLTDFRADQNSLAGAVAKAVSAAQCKESLRQLSVAGNDLGTAGFQALAEALVETETPVEIIGIDVGSNGIGEDGSEAEVVVPLADLCPSGALQKLLLTKTLKDFRAAHNALGDAGAKVVAECLGSDRCAIERLSLVANGIGEKGFKALASSQRHAAVQLHISGNLTNLPLFDRVKEVQLRPPCQQNQLEGAPVRKELAAALQGQSRLQLLHVNEGMDVEAVLEALKGHVALKSLVLYDCWQWKALGFALDGRSGLEELVLRGTFIPQGMQALAPALKGLAALKVLGLSNNNLRDDGAKALAESLTGMSLLERLDLQFNQIGSEGAKALAPALKGLAVLKVLDLGHNDLRDDGAKALAESLTGMSLLERLDLLNDDIGSEGAQALAPALKGLAALKVLDLRFNDLRDDGAKAVRDAVEDLRAEGSGVSKPEPATLEGPVVKSRAEVHRGMPTPTLTNDEQFWELLRQEIRLEVERVQSEEPAPEKDLRREVEELRQQMQGDLQSMSARIAAVEMRSSVSGERQHRASQHSIWKVASDGEPNSNKHSNFSNFTNNSATPTATTIQVEEVEESSEEFEEISVTFEESAWSIPMVIGLVRAGRFDMAYAVVLLLVNCAMQIMFALILLDEGFMGEDFDTQKLNAQIWRTSVAHDYKYMDLAETSLVTRVCSGDGALILSTVQATLVEQINNYLALATEQFQQDSFGPGTLLCMLCILLWSLCVFKEFRHIWLAVAGAVNLPKSRNTVFAEGTFQQISWGRFGIFLTTSIVRVAVASVLLVAGILWLARTTSISELMLNAVALNAILDVDEFLFNGLTPMKFQHAIQSLTPMTVKYSRRRSEWESSVQCITLILTIIVPYMLLVKPFGETMVEVKELLCGGNQSFVLVHNADTQMTNGLITREGRGNLGNLSVSEIAVNAHAFRDADLNPLYISFTRLEDADQFESVVTQDMADFSANFPVCMEPDVLSPTGPLYADQTVRPTSDLILRSAGIHFGEMEVSNCSRLQQYCYRIDARLLRFSCGETCRCTDVTSPPWYKVPTQGCTAPCLRLAQPECEDVTSTPQSPRMNAWTSFWTDYPSVLSARFGTDVTLTAVWPNVQRTLDMMLATGCAGLQLVPADFMTGAIYCQGFAELFQPLAHLCPETCGCKQPGALPSYCPASCSAAAAGNVSQR</sequence>
<dbReference type="Gene3D" id="3.80.10.10">
    <property type="entry name" value="Ribonuclease Inhibitor"/>
    <property type="match status" value="3"/>
</dbReference>
<keyword evidence="1" id="KW-0812">Transmembrane</keyword>
<dbReference type="InterPro" id="IPR001611">
    <property type="entry name" value="Leu-rich_rpt"/>
</dbReference>
<organism evidence="2 3">
    <name type="scientific">Symbiodinium microadriaticum</name>
    <name type="common">Dinoflagellate</name>
    <name type="synonym">Zooxanthella microadriatica</name>
    <dbReference type="NCBI Taxonomy" id="2951"/>
    <lineage>
        <taxon>Eukaryota</taxon>
        <taxon>Sar</taxon>
        <taxon>Alveolata</taxon>
        <taxon>Dinophyceae</taxon>
        <taxon>Suessiales</taxon>
        <taxon>Symbiodiniaceae</taxon>
        <taxon>Symbiodinium</taxon>
    </lineage>
</organism>
<dbReference type="GO" id="GO:0006913">
    <property type="term" value="P:nucleocytoplasmic transport"/>
    <property type="evidence" value="ECO:0007669"/>
    <property type="project" value="TreeGrafter"/>
</dbReference>
<keyword evidence="1" id="KW-1133">Transmembrane helix</keyword>
<dbReference type="PANTHER" id="PTHR24113:SF15">
    <property type="entry name" value="NACHT DOMAIN-CONTAINING PROTEIN"/>
    <property type="match status" value="1"/>
</dbReference>
<gene>
    <name evidence="2" type="primary">NLRC3</name>
    <name evidence="2" type="ORF">AK812_SmicGene22698</name>
</gene>
<dbReference type="InterPro" id="IPR027038">
    <property type="entry name" value="RanGap"/>
</dbReference>
<comment type="caution">
    <text evidence="2">The sequence shown here is derived from an EMBL/GenBank/DDBJ whole genome shotgun (WGS) entry which is preliminary data.</text>
</comment>